<dbReference type="GO" id="GO:0050380">
    <property type="term" value="F:undecaprenyl-diphosphatase activity"/>
    <property type="evidence" value="ECO:0007669"/>
    <property type="project" value="UniProtKB-UniRule"/>
</dbReference>
<organism evidence="18 19">
    <name type="scientific">Leuconostoc pseudomesenteroides</name>
    <dbReference type="NCBI Taxonomy" id="33968"/>
    <lineage>
        <taxon>Bacteria</taxon>
        <taxon>Bacillati</taxon>
        <taxon>Bacillota</taxon>
        <taxon>Bacilli</taxon>
        <taxon>Lactobacillales</taxon>
        <taxon>Lactobacillaceae</taxon>
        <taxon>Leuconostoc</taxon>
    </lineage>
</organism>
<name>A0A1X0VBU9_LEUPS</name>
<comment type="caution">
    <text evidence="18">The sequence shown here is derived from an EMBL/GenBank/DDBJ whole genome shotgun (WGS) entry which is preliminary data.</text>
</comment>
<evidence type="ECO:0000256" key="15">
    <source>
        <dbReference type="ARBA" id="ARBA00032932"/>
    </source>
</evidence>
<dbReference type="GO" id="GO:0008360">
    <property type="term" value="P:regulation of cell shape"/>
    <property type="evidence" value="ECO:0007669"/>
    <property type="project" value="UniProtKB-KW"/>
</dbReference>
<evidence type="ECO:0000256" key="8">
    <source>
        <dbReference type="ARBA" id="ARBA00022960"/>
    </source>
</evidence>
<keyword evidence="7 17" id="KW-0378">Hydrolase</keyword>
<keyword evidence="9 17" id="KW-0573">Peptidoglycan synthesis</keyword>
<feature type="transmembrane region" description="Helical" evidence="17">
    <location>
        <begin position="179"/>
        <end position="207"/>
    </location>
</feature>
<dbReference type="PANTHER" id="PTHR30622:SF3">
    <property type="entry name" value="UNDECAPRENYL-DIPHOSPHATASE"/>
    <property type="match status" value="1"/>
</dbReference>
<comment type="subcellular location">
    <subcellularLocation>
        <location evidence="1 17">Cell membrane</location>
        <topology evidence="1 17">Multi-pass membrane protein</topology>
    </subcellularLocation>
</comment>
<evidence type="ECO:0000256" key="4">
    <source>
        <dbReference type="ARBA" id="ARBA00021581"/>
    </source>
</evidence>
<comment type="function">
    <text evidence="17">Catalyzes the dephosphorylation of undecaprenyl diphosphate (UPP). Confers resistance to bacitracin.</text>
</comment>
<dbReference type="Proteomes" id="UP000192288">
    <property type="component" value="Unassembled WGS sequence"/>
</dbReference>
<keyword evidence="13 17" id="KW-0961">Cell wall biogenesis/degradation</keyword>
<dbReference type="EMBL" id="MPLS01000057">
    <property type="protein sequence ID" value="ORI97066.1"/>
    <property type="molecule type" value="Genomic_DNA"/>
</dbReference>
<comment type="miscellaneous">
    <text evidence="17">Bacitracin is thought to be involved in the inhibition of peptidoglycan synthesis by sequestering undecaprenyl diphosphate, thereby reducing the pool of lipid carrier available.</text>
</comment>
<evidence type="ECO:0000256" key="17">
    <source>
        <dbReference type="HAMAP-Rule" id="MF_01006"/>
    </source>
</evidence>
<evidence type="ECO:0000256" key="16">
    <source>
        <dbReference type="ARBA" id="ARBA00047594"/>
    </source>
</evidence>
<dbReference type="GeneID" id="97231515"/>
<dbReference type="PANTHER" id="PTHR30622">
    <property type="entry name" value="UNDECAPRENYL-DIPHOSPHATASE"/>
    <property type="match status" value="1"/>
</dbReference>
<evidence type="ECO:0000256" key="6">
    <source>
        <dbReference type="ARBA" id="ARBA00022692"/>
    </source>
</evidence>
<keyword evidence="5 17" id="KW-1003">Cell membrane</keyword>
<reference evidence="18 19" key="1">
    <citation type="journal article" date="2017" name="Front. Microbiol.">
        <title>Genomic Characterization of Dairy Associated Leuconostoc Species and Diversity of Leuconostocs in Undefined Mixed Mesophilic Starter Cultures.</title>
        <authorList>
            <person name="Frantzen C.A."/>
            <person name="Kot W."/>
            <person name="Pedersen T.B."/>
            <person name="Ardo Y.M."/>
            <person name="Broadbent J.R."/>
            <person name="Neve H."/>
            <person name="Hansen L.H."/>
            <person name="Dal Bello F."/>
            <person name="Ostlie H.M."/>
            <person name="Kleppen H.P."/>
            <person name="Vogensen F.K."/>
            <person name="Holo H."/>
        </authorList>
    </citation>
    <scope>NUCLEOTIDE SEQUENCE [LARGE SCALE GENOMIC DNA]</scope>
    <source>
        <strain evidence="18 19">LMGCF08</strain>
    </source>
</reference>
<evidence type="ECO:0000313" key="19">
    <source>
        <dbReference type="Proteomes" id="UP000192288"/>
    </source>
</evidence>
<dbReference type="GO" id="GO:0009252">
    <property type="term" value="P:peptidoglycan biosynthetic process"/>
    <property type="evidence" value="ECO:0007669"/>
    <property type="project" value="UniProtKB-KW"/>
</dbReference>
<dbReference type="GO" id="GO:0046677">
    <property type="term" value="P:response to antibiotic"/>
    <property type="evidence" value="ECO:0007669"/>
    <property type="project" value="UniProtKB-UniRule"/>
</dbReference>
<sequence length="284" mass="31684">MLDLIKSIIIGIVEGLTEFLPVSSTGHIILAETLMKIPGGAVWTKSFTPFFDYAIQLGAIFAVIQLYFNKLNPFSPQKTDREKFQTWRLWIRVAVGVLPAVVFGLLLNDFMDAHLLNFWVVSAMLIIYGVIFIVIENRQKGIAPLITDVNQITFKLALYIGLFQVLSLVPGTSRSGATILGAIILGASRFVAAEFSFFLSIPVMFGVTLLKMFKFFHEGGSFTGMQGLVMLFGFVVSWIVALFAIKFMMNYIKNNDFKAFGYYRIIVGVIFLLLGMTGVITTMH</sequence>
<evidence type="ECO:0000313" key="18">
    <source>
        <dbReference type="EMBL" id="ORI97066.1"/>
    </source>
</evidence>
<keyword evidence="6 17" id="KW-0812">Transmembrane</keyword>
<dbReference type="EC" id="3.6.1.27" evidence="3 17"/>
<dbReference type="eggNOG" id="COG1968">
    <property type="taxonomic scope" value="Bacteria"/>
</dbReference>
<comment type="similarity">
    <text evidence="2 17">Belongs to the UppP family.</text>
</comment>
<evidence type="ECO:0000256" key="10">
    <source>
        <dbReference type="ARBA" id="ARBA00022989"/>
    </source>
</evidence>
<feature type="transmembrane region" description="Helical" evidence="17">
    <location>
        <begin position="261"/>
        <end position="281"/>
    </location>
</feature>
<evidence type="ECO:0000256" key="2">
    <source>
        <dbReference type="ARBA" id="ARBA00010621"/>
    </source>
</evidence>
<dbReference type="GO" id="GO:0005886">
    <property type="term" value="C:plasma membrane"/>
    <property type="evidence" value="ECO:0007669"/>
    <property type="project" value="UniProtKB-SubCell"/>
</dbReference>
<dbReference type="HAMAP" id="MF_01006">
    <property type="entry name" value="Undec_diphosphatase"/>
    <property type="match status" value="1"/>
</dbReference>
<evidence type="ECO:0000256" key="7">
    <source>
        <dbReference type="ARBA" id="ARBA00022801"/>
    </source>
</evidence>
<keyword evidence="12 17" id="KW-0046">Antibiotic resistance</keyword>
<feature type="transmembrane region" description="Helical" evidence="17">
    <location>
        <begin position="113"/>
        <end position="135"/>
    </location>
</feature>
<feature type="transmembrane region" description="Helical" evidence="17">
    <location>
        <begin position="89"/>
        <end position="107"/>
    </location>
</feature>
<evidence type="ECO:0000256" key="13">
    <source>
        <dbReference type="ARBA" id="ARBA00023316"/>
    </source>
</evidence>
<comment type="catalytic activity">
    <reaction evidence="16 17">
        <text>di-trans,octa-cis-undecaprenyl diphosphate + H2O = di-trans,octa-cis-undecaprenyl phosphate + phosphate + H(+)</text>
        <dbReference type="Rhea" id="RHEA:28094"/>
        <dbReference type="ChEBI" id="CHEBI:15377"/>
        <dbReference type="ChEBI" id="CHEBI:15378"/>
        <dbReference type="ChEBI" id="CHEBI:43474"/>
        <dbReference type="ChEBI" id="CHEBI:58405"/>
        <dbReference type="ChEBI" id="CHEBI:60392"/>
        <dbReference type="EC" id="3.6.1.27"/>
    </reaction>
</comment>
<dbReference type="RefSeq" id="WP_036068612.1">
    <property type="nucleotide sequence ID" value="NZ_MPLS01000057.1"/>
</dbReference>
<evidence type="ECO:0000256" key="5">
    <source>
        <dbReference type="ARBA" id="ARBA00022475"/>
    </source>
</evidence>
<feature type="transmembrane region" description="Helical" evidence="17">
    <location>
        <begin position="50"/>
        <end position="68"/>
    </location>
</feature>
<gene>
    <name evidence="17" type="primary">uppP</name>
    <name evidence="18" type="ORF">BMR96_09255</name>
</gene>
<evidence type="ECO:0000256" key="14">
    <source>
        <dbReference type="ARBA" id="ARBA00032707"/>
    </source>
</evidence>
<evidence type="ECO:0000256" key="9">
    <source>
        <dbReference type="ARBA" id="ARBA00022984"/>
    </source>
</evidence>
<evidence type="ECO:0000256" key="1">
    <source>
        <dbReference type="ARBA" id="ARBA00004651"/>
    </source>
</evidence>
<dbReference type="InterPro" id="IPR003824">
    <property type="entry name" value="UppP"/>
</dbReference>
<proteinExistence type="inferred from homology"/>
<keyword evidence="8 17" id="KW-0133">Cell shape</keyword>
<keyword evidence="10 17" id="KW-1133">Transmembrane helix</keyword>
<dbReference type="GO" id="GO:0071555">
    <property type="term" value="P:cell wall organization"/>
    <property type="evidence" value="ECO:0007669"/>
    <property type="project" value="UniProtKB-KW"/>
</dbReference>
<dbReference type="AlphaFoldDB" id="A0A1X0VBU9"/>
<dbReference type="Pfam" id="PF02673">
    <property type="entry name" value="BacA"/>
    <property type="match status" value="1"/>
</dbReference>
<accession>A0A1X0VBU9</accession>
<keyword evidence="11 17" id="KW-0472">Membrane</keyword>
<dbReference type="NCBIfam" id="NF001391">
    <property type="entry name" value="PRK00281.1-5"/>
    <property type="match status" value="1"/>
</dbReference>
<dbReference type="STRING" id="33968.BMS77_10010"/>
<protein>
    <recommendedName>
        <fullName evidence="4 17">Undecaprenyl-diphosphatase</fullName>
        <ecNumber evidence="3 17">3.6.1.27</ecNumber>
    </recommendedName>
    <alternativeName>
        <fullName evidence="15 17">Bacitracin resistance protein</fullName>
    </alternativeName>
    <alternativeName>
        <fullName evidence="14 17">Undecaprenyl pyrophosphate phosphatase</fullName>
    </alternativeName>
</protein>
<feature type="transmembrane region" description="Helical" evidence="17">
    <location>
        <begin position="228"/>
        <end position="249"/>
    </location>
</feature>
<evidence type="ECO:0000256" key="12">
    <source>
        <dbReference type="ARBA" id="ARBA00023251"/>
    </source>
</evidence>
<feature type="transmembrane region" description="Helical" evidence="17">
    <location>
        <begin position="7"/>
        <end position="30"/>
    </location>
</feature>
<evidence type="ECO:0000256" key="3">
    <source>
        <dbReference type="ARBA" id="ARBA00012374"/>
    </source>
</evidence>
<evidence type="ECO:0000256" key="11">
    <source>
        <dbReference type="ARBA" id="ARBA00023136"/>
    </source>
</evidence>